<dbReference type="SMART" id="SM00397">
    <property type="entry name" value="t_SNARE"/>
    <property type="match status" value="1"/>
</dbReference>
<keyword evidence="3" id="KW-0813">Transport</keyword>
<evidence type="ECO:0000256" key="8">
    <source>
        <dbReference type="SAM" id="MobiDB-lite"/>
    </source>
</evidence>
<dbReference type="Proteomes" id="UP001186944">
    <property type="component" value="Unassembled WGS sequence"/>
</dbReference>
<dbReference type="Gene3D" id="1.20.5.110">
    <property type="match status" value="1"/>
</dbReference>
<sequence>MRGWTGSKREKGEKGVGGGRGREVQKAIQTSSNLFERWSELTDNPKASKEELEWTSTELRNSLRKKNPRKFRIQEDEIVERREFIDRSKATVKRMKDQMSSQQNKGKKEGSVRQALLNGQNKYDKYTRLDEAMERSNQRYIDDTQQQQQTIIRQQDEQLDLIGGSVGALKHMSHAIGNELEEQNLILDEFGHEMENTESRLDTTMKKIAKVMHMSNDKRQWCAIIVLLVVLVLIIILFIVL</sequence>
<dbReference type="EMBL" id="VSWD01000011">
    <property type="protein sequence ID" value="KAK3088213.1"/>
    <property type="molecule type" value="Genomic_DNA"/>
</dbReference>
<evidence type="ECO:0000256" key="5">
    <source>
        <dbReference type="ARBA" id="ARBA00022989"/>
    </source>
</evidence>
<dbReference type="InterPro" id="IPR000727">
    <property type="entry name" value="T_SNARE_dom"/>
</dbReference>
<dbReference type="GO" id="GO:0016192">
    <property type="term" value="P:vesicle-mediated transport"/>
    <property type="evidence" value="ECO:0007669"/>
    <property type="project" value="InterPro"/>
</dbReference>
<protein>
    <recommendedName>
        <fullName evidence="10">t-SNARE coiled-coil homology domain-containing protein</fullName>
    </recommendedName>
</protein>
<accession>A0AA89BNQ5</accession>
<dbReference type="FunFam" id="1.20.5.110:FF:000006">
    <property type="entry name" value="Syntaxin 6"/>
    <property type="match status" value="1"/>
</dbReference>
<dbReference type="CDD" id="cd15851">
    <property type="entry name" value="SNARE_Syntaxin6"/>
    <property type="match status" value="1"/>
</dbReference>
<dbReference type="Gene3D" id="1.20.58.90">
    <property type="match status" value="2"/>
</dbReference>
<keyword evidence="7 9" id="KW-0472">Membrane</keyword>
<feature type="compositionally biased region" description="Basic and acidic residues" evidence="8">
    <location>
        <begin position="7"/>
        <end position="25"/>
    </location>
</feature>
<dbReference type="InterPro" id="IPR010989">
    <property type="entry name" value="SNARE"/>
</dbReference>
<dbReference type="PANTHER" id="PTHR12791">
    <property type="entry name" value="GOLGI SNARE BET1-RELATED"/>
    <property type="match status" value="1"/>
</dbReference>
<comment type="similarity">
    <text evidence="2">Belongs to the syntaxin family.</text>
</comment>
<feature type="region of interest" description="Disordered" evidence="8">
    <location>
        <begin position="1"/>
        <end position="25"/>
    </location>
</feature>
<proteinExistence type="inferred from homology"/>
<evidence type="ECO:0000256" key="4">
    <source>
        <dbReference type="ARBA" id="ARBA00022692"/>
    </source>
</evidence>
<evidence type="ECO:0000313" key="12">
    <source>
        <dbReference type="Proteomes" id="UP001186944"/>
    </source>
</evidence>
<dbReference type="PROSITE" id="PS50192">
    <property type="entry name" value="T_SNARE"/>
    <property type="match status" value="1"/>
</dbReference>
<evidence type="ECO:0000256" key="7">
    <source>
        <dbReference type="ARBA" id="ARBA00023136"/>
    </source>
</evidence>
<comment type="caution">
    <text evidence="11">The sequence shown here is derived from an EMBL/GenBank/DDBJ whole genome shotgun (WGS) entry which is preliminary data.</text>
</comment>
<feature type="region of interest" description="Disordered" evidence="8">
    <location>
        <begin position="91"/>
        <end position="112"/>
    </location>
</feature>
<evidence type="ECO:0000256" key="2">
    <source>
        <dbReference type="ARBA" id="ARBA00009063"/>
    </source>
</evidence>
<reference evidence="11" key="1">
    <citation type="submission" date="2019-08" db="EMBL/GenBank/DDBJ databases">
        <title>The improved chromosome-level genome for the pearl oyster Pinctada fucata martensii using PacBio sequencing and Hi-C.</title>
        <authorList>
            <person name="Zheng Z."/>
        </authorList>
    </citation>
    <scope>NUCLEOTIDE SEQUENCE</scope>
    <source>
        <strain evidence="11">ZZ-2019</strain>
        <tissue evidence="11">Adductor muscle</tissue>
    </source>
</reference>
<feature type="transmembrane region" description="Helical" evidence="9">
    <location>
        <begin position="221"/>
        <end position="240"/>
    </location>
</feature>
<evidence type="ECO:0000259" key="10">
    <source>
        <dbReference type="PROSITE" id="PS50192"/>
    </source>
</evidence>
<evidence type="ECO:0000313" key="11">
    <source>
        <dbReference type="EMBL" id="KAK3088213.1"/>
    </source>
</evidence>
<keyword evidence="4 9" id="KW-0812">Transmembrane</keyword>
<dbReference type="SUPFAM" id="SSF47661">
    <property type="entry name" value="t-snare proteins"/>
    <property type="match status" value="1"/>
</dbReference>
<dbReference type="CDD" id="cd21443">
    <property type="entry name" value="SNARE_NTD_STX6_STX10"/>
    <property type="match status" value="1"/>
</dbReference>
<keyword evidence="6" id="KW-0175">Coiled coil</keyword>
<dbReference type="AlphaFoldDB" id="A0AA89BNQ5"/>
<dbReference type="GO" id="GO:0016020">
    <property type="term" value="C:membrane"/>
    <property type="evidence" value="ECO:0007669"/>
    <property type="project" value="UniProtKB-SubCell"/>
</dbReference>
<keyword evidence="5 9" id="KW-1133">Transmembrane helix</keyword>
<organism evidence="11 12">
    <name type="scientific">Pinctada imbricata</name>
    <name type="common">Atlantic pearl-oyster</name>
    <name type="synonym">Pinctada martensii</name>
    <dbReference type="NCBI Taxonomy" id="66713"/>
    <lineage>
        <taxon>Eukaryota</taxon>
        <taxon>Metazoa</taxon>
        <taxon>Spiralia</taxon>
        <taxon>Lophotrochozoa</taxon>
        <taxon>Mollusca</taxon>
        <taxon>Bivalvia</taxon>
        <taxon>Autobranchia</taxon>
        <taxon>Pteriomorphia</taxon>
        <taxon>Pterioida</taxon>
        <taxon>Pterioidea</taxon>
        <taxon>Pteriidae</taxon>
        <taxon>Pinctada</taxon>
    </lineage>
</organism>
<dbReference type="SUPFAM" id="SSF58038">
    <property type="entry name" value="SNARE fusion complex"/>
    <property type="match status" value="1"/>
</dbReference>
<evidence type="ECO:0000256" key="6">
    <source>
        <dbReference type="ARBA" id="ARBA00023054"/>
    </source>
</evidence>
<evidence type="ECO:0000256" key="3">
    <source>
        <dbReference type="ARBA" id="ARBA00022448"/>
    </source>
</evidence>
<gene>
    <name evidence="11" type="ORF">FSP39_016229</name>
</gene>
<comment type="subcellular location">
    <subcellularLocation>
        <location evidence="1">Membrane</location>
        <topology evidence="1">Single-pass type IV membrane protein</topology>
    </subcellularLocation>
</comment>
<evidence type="ECO:0000256" key="9">
    <source>
        <dbReference type="SAM" id="Phobius"/>
    </source>
</evidence>
<evidence type="ECO:0000256" key="1">
    <source>
        <dbReference type="ARBA" id="ARBA00004211"/>
    </source>
</evidence>
<name>A0AA89BNQ5_PINIB</name>
<keyword evidence="12" id="KW-1185">Reference proteome</keyword>
<dbReference type="Pfam" id="PF05739">
    <property type="entry name" value="SNARE"/>
    <property type="match status" value="1"/>
</dbReference>
<feature type="domain" description="T-SNARE coiled-coil homology" evidence="10">
    <location>
        <begin position="149"/>
        <end position="211"/>
    </location>
</feature>